<feature type="region of interest" description="Disordered" evidence="1">
    <location>
        <begin position="49"/>
        <end position="77"/>
    </location>
</feature>
<organism evidence="2 3">
    <name type="scientific">Dentiscutata erythropus</name>
    <dbReference type="NCBI Taxonomy" id="1348616"/>
    <lineage>
        <taxon>Eukaryota</taxon>
        <taxon>Fungi</taxon>
        <taxon>Fungi incertae sedis</taxon>
        <taxon>Mucoromycota</taxon>
        <taxon>Glomeromycotina</taxon>
        <taxon>Glomeromycetes</taxon>
        <taxon>Diversisporales</taxon>
        <taxon>Gigasporaceae</taxon>
        <taxon>Dentiscutata</taxon>
    </lineage>
</organism>
<gene>
    <name evidence="2" type="ORF">DERYTH_LOCUS10176</name>
</gene>
<dbReference type="EMBL" id="CAJVPY010005802">
    <property type="protein sequence ID" value="CAG8650850.1"/>
    <property type="molecule type" value="Genomic_DNA"/>
</dbReference>
<feature type="compositionally biased region" description="Acidic residues" evidence="1">
    <location>
        <begin position="54"/>
        <end position="64"/>
    </location>
</feature>
<evidence type="ECO:0000313" key="2">
    <source>
        <dbReference type="EMBL" id="CAG8650850.1"/>
    </source>
</evidence>
<reference evidence="2" key="1">
    <citation type="submission" date="2021-06" db="EMBL/GenBank/DDBJ databases">
        <authorList>
            <person name="Kallberg Y."/>
            <person name="Tangrot J."/>
            <person name="Rosling A."/>
        </authorList>
    </citation>
    <scope>NUCLEOTIDE SEQUENCE</scope>
    <source>
        <strain evidence="2">MA453B</strain>
    </source>
</reference>
<evidence type="ECO:0000313" key="3">
    <source>
        <dbReference type="Proteomes" id="UP000789405"/>
    </source>
</evidence>
<comment type="caution">
    <text evidence="2">The sequence shown here is derived from an EMBL/GenBank/DDBJ whole genome shotgun (WGS) entry which is preliminary data.</text>
</comment>
<name>A0A9N9DSH2_9GLOM</name>
<evidence type="ECO:0000256" key="1">
    <source>
        <dbReference type="SAM" id="MobiDB-lite"/>
    </source>
</evidence>
<keyword evidence="3" id="KW-1185">Reference proteome</keyword>
<proteinExistence type="predicted"/>
<dbReference type="Proteomes" id="UP000789405">
    <property type="component" value="Unassembled WGS sequence"/>
</dbReference>
<sequence>MLDANTDDIIAWESPYLVTFKRNHHEEEMIDHKLISTTEMAEELFVEQEHEEYFDTDSDNDEQVGESSKKTHERDKSISHKDFRISLIWNLIHEVLVNRTKKTRKQFSYESSSNSPPK</sequence>
<accession>A0A9N9DSH2</accession>
<dbReference type="AlphaFoldDB" id="A0A9N9DSH2"/>
<protein>
    <submittedName>
        <fullName evidence="2">4661_t:CDS:1</fullName>
    </submittedName>
</protein>
<feature type="compositionally biased region" description="Basic and acidic residues" evidence="1">
    <location>
        <begin position="67"/>
        <end position="77"/>
    </location>
</feature>